<evidence type="ECO:0000313" key="2">
    <source>
        <dbReference type="EMBL" id="GEO10809.1"/>
    </source>
</evidence>
<keyword evidence="3" id="KW-1185">Reference proteome</keyword>
<dbReference type="PANTHER" id="PTHR12147:SF26">
    <property type="entry name" value="PEPTIDASE M28 DOMAIN-CONTAINING PROTEIN"/>
    <property type="match status" value="1"/>
</dbReference>
<dbReference type="Pfam" id="PF04389">
    <property type="entry name" value="Peptidase_M28"/>
    <property type="match status" value="1"/>
</dbReference>
<reference evidence="2 3" key="1">
    <citation type="submission" date="2019-07" db="EMBL/GenBank/DDBJ databases">
        <title>Whole genome shotgun sequence of Segetibacter aerophilus NBRC 106135.</title>
        <authorList>
            <person name="Hosoyama A."/>
            <person name="Uohara A."/>
            <person name="Ohji S."/>
            <person name="Ichikawa N."/>
        </authorList>
    </citation>
    <scope>NUCLEOTIDE SEQUENCE [LARGE SCALE GENOMIC DNA]</scope>
    <source>
        <strain evidence="2 3">NBRC 106135</strain>
    </source>
</reference>
<gene>
    <name evidence="2" type="primary">yfbL</name>
    <name evidence="2" type="ORF">SAE01_33050</name>
</gene>
<proteinExistence type="predicted"/>
<dbReference type="GO" id="GO:0006508">
    <property type="term" value="P:proteolysis"/>
    <property type="evidence" value="ECO:0007669"/>
    <property type="project" value="InterPro"/>
</dbReference>
<dbReference type="InterPro" id="IPR007484">
    <property type="entry name" value="Peptidase_M28"/>
</dbReference>
<protein>
    <recommendedName>
        <fullName evidence="1">Peptidase M28 domain-containing protein</fullName>
    </recommendedName>
</protein>
<sequence>MMKANTERLYEIVEFLTSLNPPRNFQNLSSLEKAYKYIEDQFSKAGANAELQKWNVQGKEYVNVSASYNADKPKRLVVGAHYDVCGDQPGADDNASAVAGLIEIVRLTFESKPTLDYRIDFVAYCLEEPPFFASDKMGSYVHAKSLHENNVGVIGMISLEMIGYFSDAPNSQPYPSADLAKLYPPTANFIIVIGTEKYAAFNNKVHKLMSKDSAVDVQVISFPPDNGLAGLSDQSSYWKFGYPALMINDTAFIRNPHYHMKSDTIDTLDFKKMTAVVDSAYKAITNMI</sequence>
<dbReference type="SUPFAM" id="SSF53187">
    <property type="entry name" value="Zn-dependent exopeptidases"/>
    <property type="match status" value="1"/>
</dbReference>
<accession>A0A512BFR2</accession>
<dbReference type="InterPro" id="IPR045175">
    <property type="entry name" value="M28_fam"/>
</dbReference>
<organism evidence="2 3">
    <name type="scientific">Segetibacter aerophilus</name>
    <dbReference type="NCBI Taxonomy" id="670293"/>
    <lineage>
        <taxon>Bacteria</taxon>
        <taxon>Pseudomonadati</taxon>
        <taxon>Bacteroidota</taxon>
        <taxon>Chitinophagia</taxon>
        <taxon>Chitinophagales</taxon>
        <taxon>Chitinophagaceae</taxon>
        <taxon>Segetibacter</taxon>
    </lineage>
</organism>
<dbReference type="AlphaFoldDB" id="A0A512BFR2"/>
<dbReference type="RefSeq" id="WP_218029175.1">
    <property type="nucleotide sequence ID" value="NZ_BJYT01000013.1"/>
</dbReference>
<dbReference type="GO" id="GO:0008235">
    <property type="term" value="F:metalloexopeptidase activity"/>
    <property type="evidence" value="ECO:0007669"/>
    <property type="project" value="InterPro"/>
</dbReference>
<dbReference type="EMBL" id="BJYT01000013">
    <property type="protein sequence ID" value="GEO10809.1"/>
    <property type="molecule type" value="Genomic_DNA"/>
</dbReference>
<dbReference type="Proteomes" id="UP000321513">
    <property type="component" value="Unassembled WGS sequence"/>
</dbReference>
<feature type="domain" description="Peptidase M28" evidence="1">
    <location>
        <begin position="63"/>
        <end position="280"/>
    </location>
</feature>
<evidence type="ECO:0000313" key="3">
    <source>
        <dbReference type="Proteomes" id="UP000321513"/>
    </source>
</evidence>
<evidence type="ECO:0000259" key="1">
    <source>
        <dbReference type="Pfam" id="PF04389"/>
    </source>
</evidence>
<dbReference type="PANTHER" id="PTHR12147">
    <property type="entry name" value="METALLOPEPTIDASE M28 FAMILY MEMBER"/>
    <property type="match status" value="1"/>
</dbReference>
<dbReference type="Gene3D" id="3.40.630.10">
    <property type="entry name" value="Zn peptidases"/>
    <property type="match status" value="1"/>
</dbReference>
<comment type="caution">
    <text evidence="2">The sequence shown here is derived from an EMBL/GenBank/DDBJ whole genome shotgun (WGS) entry which is preliminary data.</text>
</comment>
<name>A0A512BFR2_9BACT</name>